<comment type="caution">
    <text evidence="1">The sequence shown here is derived from an EMBL/GenBank/DDBJ whole genome shotgun (WGS) entry which is preliminary data.</text>
</comment>
<dbReference type="AlphaFoldDB" id="A0A9Q0KJ31"/>
<evidence type="ECO:0000313" key="2">
    <source>
        <dbReference type="Proteomes" id="UP001141806"/>
    </source>
</evidence>
<proteinExistence type="predicted"/>
<evidence type="ECO:0000313" key="1">
    <source>
        <dbReference type="EMBL" id="KAJ4971161.1"/>
    </source>
</evidence>
<name>A0A9Q0KJ31_9MAGN</name>
<gene>
    <name evidence="1" type="ORF">NE237_004260</name>
</gene>
<dbReference type="Proteomes" id="UP001141806">
    <property type="component" value="Unassembled WGS sequence"/>
</dbReference>
<keyword evidence="2" id="KW-1185">Reference proteome</keyword>
<dbReference type="OrthoDB" id="2143914at2759"/>
<sequence length="168" mass="18959">MNDNSITTNTDSTLRDGTPSLISHSYDELFFIQNLFESIYKQPSDEHLQELLPLDSLYSSQVNDDQTFIKNDEIGSSSTNPSKNMNKVNTGNDLLKEDTSRSHLWSDLYVAYLLNEVGSPSSTLDYYCENPDMDLMWDQSPLNGKKEMDLIEMVSSSQLSQGSSSSFQ</sequence>
<reference evidence="1" key="1">
    <citation type="journal article" date="2023" name="Plant J.">
        <title>The genome of the king protea, Protea cynaroides.</title>
        <authorList>
            <person name="Chang J."/>
            <person name="Duong T.A."/>
            <person name="Schoeman C."/>
            <person name="Ma X."/>
            <person name="Roodt D."/>
            <person name="Barker N."/>
            <person name="Li Z."/>
            <person name="Van de Peer Y."/>
            <person name="Mizrachi E."/>
        </authorList>
    </citation>
    <scope>NUCLEOTIDE SEQUENCE</scope>
    <source>
        <tissue evidence="1">Young leaves</tissue>
    </source>
</reference>
<protein>
    <submittedName>
        <fullName evidence="1">Uncharacterized protein</fullName>
    </submittedName>
</protein>
<accession>A0A9Q0KJ31</accession>
<organism evidence="1 2">
    <name type="scientific">Protea cynaroides</name>
    <dbReference type="NCBI Taxonomy" id="273540"/>
    <lineage>
        <taxon>Eukaryota</taxon>
        <taxon>Viridiplantae</taxon>
        <taxon>Streptophyta</taxon>
        <taxon>Embryophyta</taxon>
        <taxon>Tracheophyta</taxon>
        <taxon>Spermatophyta</taxon>
        <taxon>Magnoliopsida</taxon>
        <taxon>Proteales</taxon>
        <taxon>Proteaceae</taxon>
        <taxon>Protea</taxon>
    </lineage>
</organism>
<dbReference type="EMBL" id="JAMYWD010000005">
    <property type="protein sequence ID" value="KAJ4971161.1"/>
    <property type="molecule type" value="Genomic_DNA"/>
</dbReference>